<evidence type="ECO:0000313" key="2">
    <source>
        <dbReference type="EMBL" id="KAF3771363.1"/>
    </source>
</evidence>
<dbReference type="GO" id="GO:0005975">
    <property type="term" value="P:carbohydrate metabolic process"/>
    <property type="evidence" value="ECO:0007669"/>
    <property type="project" value="InterPro"/>
</dbReference>
<dbReference type="Pfam" id="PF01522">
    <property type="entry name" value="Polysacc_deac_1"/>
    <property type="match status" value="1"/>
</dbReference>
<dbReference type="InterPro" id="IPR011330">
    <property type="entry name" value="Glyco_hydro/deAcase_b/a-brl"/>
</dbReference>
<evidence type="ECO:0000259" key="1">
    <source>
        <dbReference type="Pfam" id="PF01522"/>
    </source>
</evidence>
<accession>A0A9P5CUJ0</accession>
<dbReference type="OrthoDB" id="3162524at2759"/>
<sequence>MASASATAAWPHGAKAALSFTMDNLGEAQDVRTGAHPSSQPIGQSPAVLTTLPRMLDLLDKPAAAGHAPVKATYFAESWSLPVYPAAVAELQLRGHEVAWHGYQHEVWKVLSGADEEDSFARSFEAAGKHGVVYEGFRPPGGDINGARTFDLLRRYGVRYVSPLGRFGVDAKSGVVVLPFEWETVDAFWYMDKFAAVRKAHGVQEDEAGPTQFRDYLYKKIEDVKREGGYISILFHPFLQTSQGKFKVLEEVLERISNDGDLWLAPCNEVARWVAEHADQFALET</sequence>
<dbReference type="Proteomes" id="UP000803844">
    <property type="component" value="Unassembled WGS sequence"/>
</dbReference>
<dbReference type="InterPro" id="IPR002509">
    <property type="entry name" value="NODB_dom"/>
</dbReference>
<comment type="caution">
    <text evidence="2">The sequence shown here is derived from an EMBL/GenBank/DDBJ whole genome shotgun (WGS) entry which is preliminary data.</text>
</comment>
<keyword evidence="3" id="KW-1185">Reference proteome</keyword>
<dbReference type="GeneID" id="63833404"/>
<gene>
    <name evidence="2" type="ORF">M406DRAFT_244706</name>
</gene>
<proteinExistence type="predicted"/>
<evidence type="ECO:0000313" key="3">
    <source>
        <dbReference type="Proteomes" id="UP000803844"/>
    </source>
</evidence>
<reference evidence="2" key="1">
    <citation type="journal article" date="2020" name="Phytopathology">
        <title>Genome sequence of the chestnut blight fungus Cryphonectria parasitica EP155: A fundamental resource for an archetypical invasive plant pathogen.</title>
        <authorList>
            <person name="Crouch J.A."/>
            <person name="Dawe A."/>
            <person name="Aerts A."/>
            <person name="Barry K."/>
            <person name="Churchill A.C.L."/>
            <person name="Grimwood J."/>
            <person name="Hillman B."/>
            <person name="Milgroom M.G."/>
            <person name="Pangilinan J."/>
            <person name="Smith M."/>
            <person name="Salamov A."/>
            <person name="Schmutz J."/>
            <person name="Yadav J."/>
            <person name="Grigoriev I.V."/>
            <person name="Nuss D."/>
        </authorList>
    </citation>
    <scope>NUCLEOTIDE SEQUENCE</scope>
    <source>
        <strain evidence="2">EP155</strain>
    </source>
</reference>
<dbReference type="SUPFAM" id="SSF88713">
    <property type="entry name" value="Glycoside hydrolase/deacetylase"/>
    <property type="match status" value="1"/>
</dbReference>
<organism evidence="2 3">
    <name type="scientific">Cryphonectria parasitica (strain ATCC 38755 / EP155)</name>
    <dbReference type="NCBI Taxonomy" id="660469"/>
    <lineage>
        <taxon>Eukaryota</taxon>
        <taxon>Fungi</taxon>
        <taxon>Dikarya</taxon>
        <taxon>Ascomycota</taxon>
        <taxon>Pezizomycotina</taxon>
        <taxon>Sordariomycetes</taxon>
        <taxon>Sordariomycetidae</taxon>
        <taxon>Diaporthales</taxon>
        <taxon>Cryphonectriaceae</taxon>
        <taxon>Cryphonectria-Endothia species complex</taxon>
        <taxon>Cryphonectria</taxon>
    </lineage>
</organism>
<feature type="domain" description="NodB homology" evidence="1">
    <location>
        <begin position="69"/>
        <end position="161"/>
    </location>
</feature>
<dbReference type="RefSeq" id="XP_040782324.1">
    <property type="nucleotide sequence ID" value="XM_040916275.1"/>
</dbReference>
<dbReference type="PANTHER" id="PTHR47561">
    <property type="entry name" value="POLYSACCHARIDE DEACETYLASE FAMILY PROTEIN (AFU_ORTHOLOGUE AFUA_6G05030)"/>
    <property type="match status" value="1"/>
</dbReference>
<dbReference type="PANTHER" id="PTHR47561:SF1">
    <property type="entry name" value="POLYSACCHARIDE DEACETYLASE FAMILY PROTEIN (AFU_ORTHOLOGUE AFUA_6G05030)"/>
    <property type="match status" value="1"/>
</dbReference>
<protein>
    <recommendedName>
        <fullName evidence="1">NodB homology domain-containing protein</fullName>
    </recommendedName>
</protein>
<dbReference type="EMBL" id="MU032344">
    <property type="protein sequence ID" value="KAF3771363.1"/>
    <property type="molecule type" value="Genomic_DNA"/>
</dbReference>
<dbReference type="AlphaFoldDB" id="A0A9P5CUJ0"/>
<name>A0A9P5CUJ0_CRYP1</name>
<dbReference type="Gene3D" id="3.20.20.370">
    <property type="entry name" value="Glycoside hydrolase/deacetylase"/>
    <property type="match status" value="1"/>
</dbReference>
<dbReference type="GO" id="GO:0016810">
    <property type="term" value="F:hydrolase activity, acting on carbon-nitrogen (but not peptide) bonds"/>
    <property type="evidence" value="ECO:0007669"/>
    <property type="project" value="InterPro"/>
</dbReference>